<gene>
    <name evidence="1" type="ORF">IPK02_04565</name>
</gene>
<dbReference type="Proteomes" id="UP000706151">
    <property type="component" value="Unassembled WGS sequence"/>
</dbReference>
<organism evidence="1 2">
    <name type="scientific">Candidatus Accumulibacter affinis</name>
    <dbReference type="NCBI Taxonomy" id="2954384"/>
    <lineage>
        <taxon>Bacteria</taxon>
        <taxon>Pseudomonadati</taxon>
        <taxon>Pseudomonadota</taxon>
        <taxon>Betaproteobacteria</taxon>
        <taxon>Candidatus Accumulibacter</taxon>
    </lineage>
</organism>
<proteinExistence type="predicted"/>
<dbReference type="AlphaFoldDB" id="A0A935T9A7"/>
<dbReference type="Gene3D" id="3.90.550.10">
    <property type="entry name" value="Spore Coat Polysaccharide Biosynthesis Protein SpsA, Chain A"/>
    <property type="match status" value="1"/>
</dbReference>
<dbReference type="InterPro" id="IPR029044">
    <property type="entry name" value="Nucleotide-diphossugar_trans"/>
</dbReference>
<evidence type="ECO:0000313" key="1">
    <source>
        <dbReference type="EMBL" id="MBK7953298.1"/>
    </source>
</evidence>
<reference evidence="1 2" key="1">
    <citation type="submission" date="2020-10" db="EMBL/GenBank/DDBJ databases">
        <title>Connecting structure to function with the recovery of over 1000 high-quality activated sludge metagenome-assembled genomes encoding full-length rRNA genes using long-read sequencing.</title>
        <authorList>
            <person name="Singleton C.M."/>
            <person name="Petriglieri F."/>
            <person name="Kristensen J.M."/>
            <person name="Kirkegaard R.H."/>
            <person name="Michaelsen T.Y."/>
            <person name="Andersen M.H."/>
            <person name="Karst S.M."/>
            <person name="Dueholm M.S."/>
            <person name="Nielsen P.H."/>
            <person name="Albertsen M."/>
        </authorList>
    </citation>
    <scope>NUCLEOTIDE SEQUENCE [LARGE SCALE GENOMIC DNA]</scope>
    <source>
        <strain evidence="1">Fred_18-Q3-R57-64_BAT3C.720</strain>
    </source>
</reference>
<accession>A0A935T9A7</accession>
<dbReference type="SUPFAM" id="SSF53448">
    <property type="entry name" value="Nucleotide-diphospho-sugar transferases"/>
    <property type="match status" value="1"/>
</dbReference>
<comment type="caution">
    <text evidence="1">The sequence shown here is derived from an EMBL/GenBank/DDBJ whole genome shotgun (WGS) entry which is preliminary data.</text>
</comment>
<name>A0A935T9A7_9PROT</name>
<evidence type="ECO:0008006" key="3">
    <source>
        <dbReference type="Google" id="ProtNLM"/>
    </source>
</evidence>
<evidence type="ECO:0000313" key="2">
    <source>
        <dbReference type="Proteomes" id="UP000706151"/>
    </source>
</evidence>
<dbReference type="EMBL" id="JADJOT010000003">
    <property type="protein sequence ID" value="MBK7953298.1"/>
    <property type="molecule type" value="Genomic_DNA"/>
</dbReference>
<sequence>MFDITVTVMFHREGAYALPALSSMQEMVSTARAAGLRVECRAVLDCADAHTKQIVLLRGAWLDEILEVSFGDLGLSRNHGVIAARGQFLAFLDGDDLWGDDWLVLAHLAATALGVPEAAIWHPESLFYFNDGDFDRHSKTRQPSAAARAFHLFLRSSDDPGFDRNALLLNNLWSANVLAARALHLRFPYQAVSKDRGFGIEDWAWNIETVWAEIRHLVVPDTIHLIRVKESGSLGQQNSSEGLLVRVPVNVWPKLGSHITP</sequence>
<protein>
    <recommendedName>
        <fullName evidence="3">Glycosyltransferase 2-like domain-containing protein</fullName>
    </recommendedName>
</protein>